<evidence type="ECO:0000259" key="5">
    <source>
        <dbReference type="PROSITE" id="PS50531"/>
    </source>
</evidence>
<dbReference type="AlphaFoldDB" id="A0A8J8KFW8"/>
<dbReference type="GO" id="GO:0003677">
    <property type="term" value="F:DNA binding"/>
    <property type="evidence" value="ECO:0007669"/>
    <property type="project" value="UniProtKB-KW"/>
</dbReference>
<dbReference type="Gene3D" id="1.10.10.60">
    <property type="entry name" value="Homeodomain-like"/>
    <property type="match status" value="1"/>
</dbReference>
<dbReference type="InterPro" id="IPR012337">
    <property type="entry name" value="RNaseH-like_sf"/>
</dbReference>
<protein>
    <submittedName>
        <fullName evidence="7">IS21 family transposase</fullName>
    </submittedName>
</protein>
<dbReference type="RefSeq" id="WP_173732629.1">
    <property type="nucleotide sequence ID" value="NZ_JABTTE010000054.1"/>
</dbReference>
<dbReference type="InterPro" id="IPR009057">
    <property type="entry name" value="Homeodomain-like_sf"/>
</dbReference>
<keyword evidence="2" id="KW-0815">Transposition</keyword>
<dbReference type="InterPro" id="IPR036397">
    <property type="entry name" value="RNaseH_sf"/>
</dbReference>
<evidence type="ECO:0000313" key="7">
    <source>
        <dbReference type="EMBL" id="NSL53365.1"/>
    </source>
</evidence>
<feature type="domain" description="Integrase catalytic" evidence="6">
    <location>
        <begin position="121"/>
        <end position="300"/>
    </location>
</feature>
<comment type="similarity">
    <text evidence="1">Belongs to the transposase IS21/IS408/IS1162 family.</text>
</comment>
<keyword evidence="8" id="KW-1185">Reference proteome</keyword>
<dbReference type="CDD" id="cd00569">
    <property type="entry name" value="HTH_Hin_like"/>
    <property type="match status" value="1"/>
</dbReference>
<sequence length="401" mass="47666">MDKFEVYVNIRQLLEQGFSKTAIANKLGISRPTLYRYLKKSPREMADWIDSTKTRAKKLDPYKDKILSWLREHPALKASQVEDWLKEKYPSLQVSESTIRAFVRSLRKEYGIPKEERMRDYEAVPEMEAGEQIQVDFGETWQETPEKRKVKLHFIAFVLSHSRYKYVEWLDRPFTVQDLINCHENAFAWFEGIPRELVYDQDHLIVVSENGGDLILTKEFEAYRQERKLKLRICRKADPESKGKIENVVGYVKHNYAKYRIFTNIDRWNEDCWKWLHRTGNYKIHGTIKKRPVEVFQQEKKHLRPVTQKISYTNPVSSITRTVRKDNTILYQTNRYSVPLGTYNKQKTVYIAQIDEYLLVYASKNGPLIAKHRLCQEKGKLIRDRQHTRDRSKGIDAFIHT</sequence>
<feature type="domain" description="HTH IS21-type" evidence="5">
    <location>
        <begin position="5"/>
        <end position="70"/>
    </location>
</feature>
<dbReference type="GO" id="GO:0015074">
    <property type="term" value="P:DNA integration"/>
    <property type="evidence" value="ECO:0007669"/>
    <property type="project" value="InterPro"/>
</dbReference>
<evidence type="ECO:0000256" key="4">
    <source>
        <dbReference type="ARBA" id="ARBA00023172"/>
    </source>
</evidence>
<evidence type="ECO:0000313" key="8">
    <source>
        <dbReference type="Proteomes" id="UP000625804"/>
    </source>
</evidence>
<evidence type="ECO:0000256" key="2">
    <source>
        <dbReference type="ARBA" id="ARBA00022578"/>
    </source>
</evidence>
<dbReference type="PANTHER" id="PTHR35004:SF6">
    <property type="entry name" value="TRANSPOSASE"/>
    <property type="match status" value="1"/>
</dbReference>
<dbReference type="Pfam" id="PF22483">
    <property type="entry name" value="Mu-transpos_C_2"/>
    <property type="match status" value="1"/>
</dbReference>
<dbReference type="Proteomes" id="UP000625804">
    <property type="component" value="Unassembled WGS sequence"/>
</dbReference>
<evidence type="ECO:0000256" key="3">
    <source>
        <dbReference type="ARBA" id="ARBA00023125"/>
    </source>
</evidence>
<accession>A0A8J8KFW8</accession>
<feature type="non-terminal residue" evidence="7">
    <location>
        <position position="401"/>
    </location>
</feature>
<dbReference type="GO" id="GO:0032196">
    <property type="term" value="P:transposition"/>
    <property type="evidence" value="ECO:0007669"/>
    <property type="project" value="UniProtKB-KW"/>
</dbReference>
<comment type="caution">
    <text evidence="7">The sequence shown here is derived from an EMBL/GenBank/DDBJ whole genome shotgun (WGS) entry which is preliminary data.</text>
</comment>
<proteinExistence type="inferred from homology"/>
<dbReference type="PROSITE" id="PS50531">
    <property type="entry name" value="HTH_IS21"/>
    <property type="match status" value="1"/>
</dbReference>
<dbReference type="PROSITE" id="PS50994">
    <property type="entry name" value="INTEGRASE"/>
    <property type="match status" value="1"/>
</dbReference>
<evidence type="ECO:0000259" key="6">
    <source>
        <dbReference type="PROSITE" id="PS50994"/>
    </source>
</evidence>
<dbReference type="InterPro" id="IPR001584">
    <property type="entry name" value="Integrase_cat-core"/>
</dbReference>
<dbReference type="EMBL" id="JABTTE010000054">
    <property type="protein sequence ID" value="NSL53365.1"/>
    <property type="molecule type" value="Genomic_DNA"/>
</dbReference>
<keyword evidence="4" id="KW-0233">DNA recombination</keyword>
<dbReference type="PANTHER" id="PTHR35004">
    <property type="entry name" value="TRANSPOSASE RV3428C-RELATED"/>
    <property type="match status" value="1"/>
</dbReference>
<organism evidence="7 8">
    <name type="scientific">Calidifontibacillus erzurumensis</name>
    <dbReference type="NCBI Taxonomy" id="2741433"/>
    <lineage>
        <taxon>Bacteria</taxon>
        <taxon>Bacillati</taxon>
        <taxon>Bacillota</taxon>
        <taxon>Bacilli</taxon>
        <taxon>Bacillales</taxon>
        <taxon>Bacillaceae</taxon>
        <taxon>Calidifontibacillus/Schinkia group</taxon>
        <taxon>Calidifontibacillus</taxon>
    </lineage>
</organism>
<dbReference type="Gene3D" id="3.30.420.10">
    <property type="entry name" value="Ribonuclease H-like superfamily/Ribonuclease H"/>
    <property type="match status" value="1"/>
</dbReference>
<dbReference type="Pfam" id="PF02796">
    <property type="entry name" value="HTH_7"/>
    <property type="match status" value="1"/>
</dbReference>
<name>A0A8J8KFW8_9BACI</name>
<dbReference type="InterPro" id="IPR006120">
    <property type="entry name" value="Resolvase_HTH_dom"/>
</dbReference>
<dbReference type="InterPro" id="IPR017894">
    <property type="entry name" value="HTH_IS21_transposase_type"/>
</dbReference>
<dbReference type="SUPFAM" id="SSF46689">
    <property type="entry name" value="Homeodomain-like"/>
    <property type="match status" value="1"/>
</dbReference>
<dbReference type="NCBIfam" id="NF033546">
    <property type="entry name" value="transpos_IS21"/>
    <property type="match status" value="1"/>
</dbReference>
<evidence type="ECO:0000256" key="1">
    <source>
        <dbReference type="ARBA" id="ARBA00009277"/>
    </source>
</evidence>
<dbReference type="InterPro" id="IPR054353">
    <property type="entry name" value="IstA-like_C"/>
</dbReference>
<reference evidence="7" key="1">
    <citation type="submission" date="2020-06" db="EMBL/GenBank/DDBJ databases">
        <title>A novel thermopfilic bacterium from Erzurum, Turkey.</title>
        <authorList>
            <person name="Adiguzel A."/>
            <person name="Ay H."/>
            <person name="Baltaci M.O."/>
        </authorList>
    </citation>
    <scope>NUCLEOTIDE SEQUENCE</scope>
    <source>
        <strain evidence="7">P2</strain>
    </source>
</reference>
<dbReference type="GO" id="GO:0000150">
    <property type="term" value="F:DNA strand exchange activity"/>
    <property type="evidence" value="ECO:0007669"/>
    <property type="project" value="InterPro"/>
</dbReference>
<keyword evidence="3" id="KW-0238">DNA-binding</keyword>
<dbReference type="SUPFAM" id="SSF53098">
    <property type="entry name" value="Ribonuclease H-like"/>
    <property type="match status" value="1"/>
</dbReference>
<gene>
    <name evidence="7" type="ORF">HR057_16735</name>
</gene>